<feature type="region of interest" description="Disordered" evidence="1">
    <location>
        <begin position="48"/>
        <end position="69"/>
    </location>
</feature>
<dbReference type="HOGENOM" id="CLU_2354393_0_0_4"/>
<sequence>MEEDDWGCLAERDEWNGRAAHACAPCDAPAALARADAAPATKATLHYAESPENAGTRLHGGGRAAARPPRAPFVAARRGASTAEGAHECIAAWMHA</sequence>
<protein>
    <submittedName>
        <fullName evidence="2">Uncharacterized protein</fullName>
    </submittedName>
</protein>
<dbReference type="Proteomes" id="UP000001812">
    <property type="component" value="Chromosome II"/>
</dbReference>
<name>A0A0E1VZG9_BURPE</name>
<gene>
    <name evidence="2" type="ORF">BURPS1710A_A2773</name>
</gene>
<dbReference type="AlphaFoldDB" id="A0A0E1VZG9"/>
<dbReference type="EMBL" id="CM000833">
    <property type="protein sequence ID" value="EET05436.1"/>
    <property type="molecule type" value="Genomic_DNA"/>
</dbReference>
<evidence type="ECO:0000256" key="1">
    <source>
        <dbReference type="SAM" id="MobiDB-lite"/>
    </source>
</evidence>
<proteinExistence type="predicted"/>
<reference evidence="2" key="1">
    <citation type="submission" date="2009-05" db="EMBL/GenBank/DDBJ databases">
        <authorList>
            <person name="Harkins D.M."/>
            <person name="DeShazer D."/>
            <person name="Woods D.E."/>
            <person name="Brinkac L.M."/>
            <person name="Brown K.A."/>
            <person name="Hung G.C."/>
            <person name="Tuanyok A."/>
            <person name="Zhang B."/>
            <person name="Nierman W.C."/>
        </authorList>
    </citation>
    <scope>NUCLEOTIDE SEQUENCE [LARGE SCALE GENOMIC DNA]</scope>
    <source>
        <strain evidence="2">1710a</strain>
    </source>
</reference>
<accession>A0A0E1VZG9</accession>
<evidence type="ECO:0000313" key="2">
    <source>
        <dbReference type="EMBL" id="EET05436.1"/>
    </source>
</evidence>
<organism evidence="2">
    <name type="scientific">Burkholderia pseudomallei 1710a</name>
    <dbReference type="NCBI Taxonomy" id="320371"/>
    <lineage>
        <taxon>Bacteria</taxon>
        <taxon>Pseudomonadati</taxon>
        <taxon>Pseudomonadota</taxon>
        <taxon>Betaproteobacteria</taxon>
        <taxon>Burkholderiales</taxon>
        <taxon>Burkholderiaceae</taxon>
        <taxon>Burkholderia</taxon>
        <taxon>pseudomallei group</taxon>
    </lineage>
</organism>